<evidence type="ECO:0000256" key="6">
    <source>
        <dbReference type="ARBA" id="ARBA00022694"/>
    </source>
</evidence>
<feature type="binding site" evidence="7">
    <location>
        <position position="69"/>
    </location>
    <ligand>
        <name>S-adenosyl-L-methionine</name>
        <dbReference type="ChEBI" id="CHEBI:59789"/>
    </ligand>
</feature>
<name>E7C618_9HYPH</name>
<organism evidence="8">
    <name type="scientific">uncultured Rhizobium sp. HF0500_35F13</name>
    <dbReference type="NCBI Taxonomy" id="723627"/>
    <lineage>
        <taxon>Bacteria</taxon>
        <taxon>Pseudomonadati</taxon>
        <taxon>Pseudomonadota</taxon>
        <taxon>Alphaproteobacteria</taxon>
        <taxon>Hyphomicrobiales</taxon>
        <taxon>Rhizobiaceae</taxon>
        <taxon>Rhizobium/Agrobacterium group</taxon>
        <taxon>Rhizobium</taxon>
        <taxon>environmental samples</taxon>
    </lineage>
</organism>
<evidence type="ECO:0000256" key="4">
    <source>
        <dbReference type="ARBA" id="ARBA00022679"/>
    </source>
</evidence>
<dbReference type="InterPro" id="IPR003358">
    <property type="entry name" value="tRNA_(Gua-N-7)_MeTrfase_Trmb"/>
</dbReference>
<proteinExistence type="inferred from homology"/>
<dbReference type="PANTHER" id="PTHR23417">
    <property type="entry name" value="3-DEOXY-D-MANNO-OCTULOSONIC-ACID TRANSFERASE/TRNA GUANINE-N 7 - -METHYLTRANSFERASE"/>
    <property type="match status" value="1"/>
</dbReference>
<feature type="binding site" evidence="7">
    <location>
        <position position="123"/>
    </location>
    <ligand>
        <name>substrate</name>
    </ligand>
</feature>
<keyword evidence="4 7" id="KW-0808">Transferase</keyword>
<keyword evidence="5 7" id="KW-0949">S-adenosyl-L-methionine</keyword>
<evidence type="ECO:0000256" key="3">
    <source>
        <dbReference type="ARBA" id="ARBA00022603"/>
    </source>
</evidence>
<dbReference type="Pfam" id="PF02390">
    <property type="entry name" value="Methyltransf_4"/>
    <property type="match status" value="1"/>
</dbReference>
<dbReference type="InterPro" id="IPR029063">
    <property type="entry name" value="SAM-dependent_MTases_sf"/>
</dbReference>
<dbReference type="GO" id="GO:0008176">
    <property type="term" value="F:tRNA (guanine(46)-N7)-methyltransferase activity"/>
    <property type="evidence" value="ECO:0007669"/>
    <property type="project" value="UniProtKB-UniRule"/>
</dbReference>
<feature type="binding site" evidence="7">
    <location>
        <position position="96"/>
    </location>
    <ligand>
        <name>S-adenosyl-L-methionine</name>
        <dbReference type="ChEBI" id="CHEBI:59789"/>
    </ligand>
</feature>
<sequence length="215" mass="24910">MGRRALRRNDAGLELADHLLVASDLAEDWCPEDAFREPAPLEIEVGSGKGLFLEHASADHPQHNFLGIEIARKYARFAAARLARAERENARVVIGDAQFLFARRVKTASLQAVHVYFPDPWWKKRHHKRRMICESFVKDVVRCLKPAGSFHIWTDVREYYQLTLELLAGVAQLSGPQDVDQRPATHDMDYQTHFERRVRLNDEPVYRCCYQRLDD</sequence>
<feature type="binding site" evidence="7">
    <location>
        <position position="44"/>
    </location>
    <ligand>
        <name>S-adenosyl-L-methionine</name>
        <dbReference type="ChEBI" id="CHEBI:59789"/>
    </ligand>
</feature>
<dbReference type="HAMAP" id="MF_01057">
    <property type="entry name" value="tRNA_methyltr_TrmB"/>
    <property type="match status" value="1"/>
</dbReference>
<evidence type="ECO:0000256" key="7">
    <source>
        <dbReference type="HAMAP-Rule" id="MF_01057"/>
    </source>
</evidence>
<comment type="function">
    <text evidence="2 7">Catalyzes the formation of N(7)-methylguanine at position 46 (m7G46) in tRNA.</text>
</comment>
<dbReference type="EC" id="2.1.1.33" evidence="7"/>
<comment type="pathway">
    <text evidence="7">tRNA modification; N(7)-methylguanine-tRNA biosynthesis.</text>
</comment>
<dbReference type="AlphaFoldDB" id="E7C618"/>
<keyword evidence="3 7" id="KW-0489">Methyltransferase</keyword>
<dbReference type="PANTHER" id="PTHR23417:SF14">
    <property type="entry name" value="PENTACOTRIPEPTIDE-REPEAT REGION OF PRORP DOMAIN-CONTAINING PROTEIN"/>
    <property type="match status" value="1"/>
</dbReference>
<dbReference type="PROSITE" id="PS51625">
    <property type="entry name" value="SAM_MT_TRMB"/>
    <property type="match status" value="1"/>
</dbReference>
<dbReference type="EMBL" id="GU568000">
    <property type="protein sequence ID" value="ADI22892.1"/>
    <property type="molecule type" value="Genomic_DNA"/>
</dbReference>
<evidence type="ECO:0000256" key="5">
    <source>
        <dbReference type="ARBA" id="ARBA00022691"/>
    </source>
</evidence>
<evidence type="ECO:0000256" key="1">
    <source>
        <dbReference type="ARBA" id="ARBA00000142"/>
    </source>
</evidence>
<comment type="similarity">
    <text evidence="7">Belongs to the class I-like SAM-binding methyltransferase superfamily. TrmB family.</text>
</comment>
<feature type="binding site" evidence="7">
    <location>
        <position position="155"/>
    </location>
    <ligand>
        <name>substrate</name>
    </ligand>
</feature>
<feature type="binding site" evidence="7">
    <location>
        <position position="119"/>
    </location>
    <ligand>
        <name>S-adenosyl-L-methionine</name>
        <dbReference type="ChEBI" id="CHEBI:59789"/>
    </ligand>
</feature>
<gene>
    <name evidence="7" type="primary">trmB</name>
</gene>
<dbReference type="GO" id="GO:0043527">
    <property type="term" value="C:tRNA methyltransferase complex"/>
    <property type="evidence" value="ECO:0007669"/>
    <property type="project" value="TreeGrafter"/>
</dbReference>
<dbReference type="UniPathway" id="UPA00989"/>
<dbReference type="NCBIfam" id="TIGR00091">
    <property type="entry name" value="tRNA (guanosine(46)-N7)-methyltransferase TrmB"/>
    <property type="match status" value="1"/>
</dbReference>
<feature type="binding site" evidence="7">
    <location>
        <begin position="192"/>
        <end position="195"/>
    </location>
    <ligand>
        <name>substrate</name>
    </ligand>
</feature>
<dbReference type="InterPro" id="IPR055361">
    <property type="entry name" value="tRNA_methyltr_TrmB_bact"/>
</dbReference>
<comment type="caution">
    <text evidence="7">Lacks conserved residue(s) required for the propagation of feature annotation.</text>
</comment>
<reference evidence="8" key="1">
    <citation type="submission" date="2010-01" db="EMBL/GenBank/DDBJ databases">
        <title>Genome fragments of uncultured bacteria from the North Pacific subtropical Gyre.</title>
        <authorList>
            <person name="Pham V.D."/>
            <person name="Delong E.F."/>
        </authorList>
    </citation>
    <scope>NUCLEOTIDE SEQUENCE</scope>
</reference>
<evidence type="ECO:0000313" key="8">
    <source>
        <dbReference type="EMBL" id="ADI22892.1"/>
    </source>
</evidence>
<evidence type="ECO:0000256" key="2">
    <source>
        <dbReference type="ARBA" id="ARBA00003015"/>
    </source>
</evidence>
<dbReference type="SUPFAM" id="SSF53335">
    <property type="entry name" value="S-adenosyl-L-methionine-dependent methyltransferases"/>
    <property type="match status" value="1"/>
</dbReference>
<accession>E7C618</accession>
<comment type="catalytic activity">
    <reaction evidence="1 7">
        <text>guanosine(46) in tRNA + S-adenosyl-L-methionine = N(7)-methylguanosine(46) in tRNA + S-adenosyl-L-homocysteine</text>
        <dbReference type="Rhea" id="RHEA:42708"/>
        <dbReference type="Rhea" id="RHEA-COMP:10188"/>
        <dbReference type="Rhea" id="RHEA-COMP:10189"/>
        <dbReference type="ChEBI" id="CHEBI:57856"/>
        <dbReference type="ChEBI" id="CHEBI:59789"/>
        <dbReference type="ChEBI" id="CHEBI:74269"/>
        <dbReference type="ChEBI" id="CHEBI:74480"/>
        <dbReference type="EC" id="2.1.1.33"/>
    </reaction>
</comment>
<dbReference type="Gene3D" id="3.40.50.150">
    <property type="entry name" value="Vaccinia Virus protein VP39"/>
    <property type="match status" value="1"/>
</dbReference>
<dbReference type="CDD" id="cd02440">
    <property type="entry name" value="AdoMet_MTases"/>
    <property type="match status" value="1"/>
</dbReference>
<protein>
    <recommendedName>
        <fullName evidence="7">tRNA (guanine-N(7)-)-methyltransferase</fullName>
        <ecNumber evidence="7">2.1.1.33</ecNumber>
    </recommendedName>
    <alternativeName>
        <fullName evidence="7">tRNA (guanine(46)-N(7))-methyltransferase</fullName>
    </alternativeName>
    <alternativeName>
        <fullName evidence="7">tRNA(m7G46)-methyltransferase</fullName>
    </alternativeName>
</protein>
<keyword evidence="6 7" id="KW-0819">tRNA processing</keyword>